<feature type="chain" id="PRO_5027039748" evidence="5">
    <location>
        <begin position="18"/>
        <end position="701"/>
    </location>
</feature>
<dbReference type="GeneID" id="111011571"/>
<keyword evidence="1" id="KW-0406">Ion transport</keyword>
<dbReference type="InterPro" id="IPR000595">
    <property type="entry name" value="cNMP-bd_dom"/>
</dbReference>
<reference evidence="8" key="1">
    <citation type="submission" date="2025-08" db="UniProtKB">
        <authorList>
            <consortium name="RefSeq"/>
        </authorList>
    </citation>
    <scope>IDENTIFICATION</scope>
    <source>
        <strain evidence="8">OHB3-1</strain>
    </source>
</reference>
<keyword evidence="1" id="KW-1071">Ligand-gated ion channel</keyword>
<dbReference type="CDD" id="cd00038">
    <property type="entry name" value="CAP_ED"/>
    <property type="match status" value="1"/>
</dbReference>
<proteinExistence type="predicted"/>
<evidence type="ECO:0000313" key="8">
    <source>
        <dbReference type="RefSeq" id="XP_022141095.1"/>
    </source>
</evidence>
<dbReference type="OrthoDB" id="421226at2759"/>
<keyword evidence="4" id="KW-1133">Transmembrane helix</keyword>
<feature type="transmembrane region" description="Helical" evidence="4">
    <location>
        <begin position="180"/>
        <end position="204"/>
    </location>
</feature>
<feature type="signal peptide" evidence="5">
    <location>
        <begin position="1"/>
        <end position="17"/>
    </location>
</feature>
<feature type="region of interest" description="Disordered" evidence="3">
    <location>
        <begin position="673"/>
        <end position="701"/>
    </location>
</feature>
<protein>
    <submittedName>
        <fullName evidence="8">Cyclic nucleotide-gated ion channel 1-like isoform X1</fullName>
    </submittedName>
</protein>
<evidence type="ECO:0000256" key="4">
    <source>
        <dbReference type="SAM" id="Phobius"/>
    </source>
</evidence>
<evidence type="ECO:0000256" key="5">
    <source>
        <dbReference type="SAM" id="SignalP"/>
    </source>
</evidence>
<feature type="transmembrane region" description="Helical" evidence="4">
    <location>
        <begin position="256"/>
        <end position="275"/>
    </location>
</feature>
<accession>A0A6J1CH12</accession>
<evidence type="ECO:0000259" key="6">
    <source>
        <dbReference type="PROSITE" id="PS50042"/>
    </source>
</evidence>
<dbReference type="SUPFAM" id="SSF51206">
    <property type="entry name" value="cAMP-binding domain-like"/>
    <property type="match status" value="1"/>
</dbReference>
<dbReference type="AlphaFoldDB" id="A0A6J1CH12"/>
<dbReference type="PROSITE" id="PS50042">
    <property type="entry name" value="CNMP_BINDING_3"/>
    <property type="match status" value="1"/>
</dbReference>
<dbReference type="GO" id="GO:0016020">
    <property type="term" value="C:membrane"/>
    <property type="evidence" value="ECO:0007669"/>
    <property type="project" value="UniProtKB-SubCell"/>
</dbReference>
<evidence type="ECO:0000256" key="2">
    <source>
        <dbReference type="ARBA" id="ARBA00023303"/>
    </source>
</evidence>
<dbReference type="InterPro" id="IPR018490">
    <property type="entry name" value="cNMP-bd_dom_sf"/>
</dbReference>
<keyword evidence="1" id="KW-0813">Transport</keyword>
<keyword evidence="7" id="KW-1185">Reference proteome</keyword>
<keyword evidence="5" id="KW-0732">Signal</keyword>
<dbReference type="Proteomes" id="UP000504603">
    <property type="component" value="Unplaced"/>
</dbReference>
<dbReference type="SUPFAM" id="SSF81324">
    <property type="entry name" value="Voltage-gated potassium channels"/>
    <property type="match status" value="1"/>
</dbReference>
<feature type="domain" description="Cyclic nucleotide-binding" evidence="6">
    <location>
        <begin position="473"/>
        <end position="563"/>
    </location>
</feature>
<feature type="compositionally biased region" description="Basic and acidic residues" evidence="3">
    <location>
        <begin position="680"/>
        <end position="691"/>
    </location>
</feature>
<dbReference type="KEGG" id="mcha:111011571"/>
<evidence type="ECO:0000256" key="1">
    <source>
        <dbReference type="ARBA" id="ARBA00023286"/>
    </source>
</evidence>
<gene>
    <name evidence="8" type="primary">LOC111011571</name>
</gene>
<dbReference type="GO" id="GO:0034220">
    <property type="term" value="P:monoatomic ion transmembrane transport"/>
    <property type="evidence" value="ECO:0007669"/>
    <property type="project" value="UniProtKB-KW"/>
</dbReference>
<feature type="transmembrane region" description="Helical" evidence="4">
    <location>
        <begin position="369"/>
        <end position="388"/>
    </location>
</feature>
<keyword evidence="2" id="KW-0407">Ion channel</keyword>
<keyword evidence="4" id="KW-0472">Membrane</keyword>
<dbReference type="InterPro" id="IPR014710">
    <property type="entry name" value="RmlC-like_jellyroll"/>
</dbReference>
<dbReference type="PANTHER" id="PTHR45651">
    <property type="entry name" value="CYCLIC NUCLEOTIDE-GATED ION CHANNEL 15-RELATED-RELATED"/>
    <property type="match status" value="1"/>
</dbReference>
<dbReference type="Gene3D" id="2.60.120.10">
    <property type="entry name" value="Jelly Rolls"/>
    <property type="match status" value="1"/>
</dbReference>
<evidence type="ECO:0000256" key="3">
    <source>
        <dbReference type="SAM" id="MobiDB-lite"/>
    </source>
</evidence>
<dbReference type="Gene3D" id="1.10.287.630">
    <property type="entry name" value="Helix hairpin bin"/>
    <property type="match status" value="1"/>
</dbReference>
<keyword evidence="4" id="KW-0812">Transmembrane</keyword>
<sequence length="701" mass="80672">MISFSNLFFLIVAHALSEQRYSIIISNKRLIQSSSREHETEKLSSKATVGSVPGFRFSSEKITSFGNIQFDEEVKSKRLSSIKASIEGNVIFLHLWNDALVMLCVIASLLDPLFCYVLVVDEKRNCIGFDKKLRLTVVVLRSLVDIGYMIMIIFHFRIGYKASYDAKDGRLFAIARRYLLSYFTVDILSLLPIPQVVILLVIPASKGSHFTTAIKSMKFVFVIQYLPRLFRVHSFLKKVRWSSGILHDTAGSKAMLNLFLYMLASHVFGAFWNLFSVERKASCLEVRCHSHPYCPKNRSLNSFVEKSCMDACSLSNDAFKFGIFDDAFKFGVVYSSDFIWKISYCNWWGLKNLSSLGQGLDTSKHIWEIYFATAITMSGLVLFAFLVGNLQTFLQANFARVEELRLKGQDIEMWIAYHSLPRDLKKRIKQYEKYRWRKTRGVDVENILHNLPRDLRRDTTRHLCLGVISSVSMFQNMDEKFLDAVYGFLKPMLYIEHNFIVREGEPLDEMIIIHGKLWIYSSNSSKDDETSCSWPGTRSLKKGDFFGEELLNWVLKDPFLSTVPISTKTVATHTKVEAFVLSANDLKCVVSKFWWLFSREFRNDPVFRERWAPWAVLVLQAAWRRYAKNKRVEKEKSQLGLATKSGKNSEASVTTYFHAAAFVARALHALNQRRKRRDGSKKLLEIEDSSKSNDLPEPSNV</sequence>
<organism evidence="7 8">
    <name type="scientific">Momordica charantia</name>
    <name type="common">Bitter gourd</name>
    <name type="synonym">Balsam pear</name>
    <dbReference type="NCBI Taxonomy" id="3673"/>
    <lineage>
        <taxon>Eukaryota</taxon>
        <taxon>Viridiplantae</taxon>
        <taxon>Streptophyta</taxon>
        <taxon>Embryophyta</taxon>
        <taxon>Tracheophyta</taxon>
        <taxon>Spermatophyta</taxon>
        <taxon>Magnoliopsida</taxon>
        <taxon>eudicotyledons</taxon>
        <taxon>Gunneridae</taxon>
        <taxon>Pentapetalae</taxon>
        <taxon>rosids</taxon>
        <taxon>fabids</taxon>
        <taxon>Cucurbitales</taxon>
        <taxon>Cucurbitaceae</taxon>
        <taxon>Momordiceae</taxon>
        <taxon>Momordica</taxon>
    </lineage>
</organism>
<dbReference type="PANTHER" id="PTHR45651:SF36">
    <property type="entry name" value="CYCLIC NUCLEOTIDE-BINDING DOMAIN-CONTAINING PROTEIN"/>
    <property type="match status" value="1"/>
</dbReference>
<feature type="transmembrane region" description="Helical" evidence="4">
    <location>
        <begin position="139"/>
        <end position="160"/>
    </location>
</feature>
<dbReference type="RefSeq" id="XP_022141095.1">
    <property type="nucleotide sequence ID" value="XM_022285403.1"/>
</dbReference>
<evidence type="ECO:0000313" key="7">
    <source>
        <dbReference type="Proteomes" id="UP000504603"/>
    </source>
</evidence>
<dbReference type="Gene3D" id="1.10.287.70">
    <property type="match status" value="1"/>
</dbReference>
<name>A0A6J1CH12_MOMCH</name>